<dbReference type="InterPro" id="IPR032675">
    <property type="entry name" value="LRR_dom_sf"/>
</dbReference>
<accession>A0ABD1B0I8</accession>
<keyword evidence="10" id="KW-0675">Receptor</keyword>
<evidence type="ECO:0000256" key="11">
    <source>
        <dbReference type="ARBA" id="ARBA00023180"/>
    </source>
</evidence>
<keyword evidence="11" id="KW-0325">Glycoprotein</keyword>
<evidence type="ECO:0000313" key="15">
    <source>
        <dbReference type="EMBL" id="KAL1212487.1"/>
    </source>
</evidence>
<keyword evidence="6" id="KW-0732">Signal</keyword>
<comment type="caution">
    <text evidence="15">The sequence shown here is derived from an EMBL/GenBank/DDBJ whole genome shotgun (WGS) entry which is preliminary data.</text>
</comment>
<keyword evidence="9 12" id="KW-0472">Membrane</keyword>
<dbReference type="SUPFAM" id="SSF52058">
    <property type="entry name" value="L domain-like"/>
    <property type="match status" value="2"/>
</dbReference>
<evidence type="ECO:0000256" key="5">
    <source>
        <dbReference type="ARBA" id="ARBA00022692"/>
    </source>
</evidence>
<evidence type="ECO:0000256" key="1">
    <source>
        <dbReference type="ARBA" id="ARBA00004251"/>
    </source>
</evidence>
<dbReference type="FunFam" id="3.80.10.10:FF:000233">
    <property type="entry name" value="Leucine-rich repeat receptor-like protein kinase TDR"/>
    <property type="match status" value="1"/>
</dbReference>
<dbReference type="SUPFAM" id="SSF52047">
    <property type="entry name" value="RNI-like"/>
    <property type="match status" value="1"/>
</dbReference>
<protein>
    <submittedName>
        <fullName evidence="15">Receptor-like protein 12</fullName>
    </submittedName>
</protein>
<feature type="transmembrane region" description="Helical" evidence="12">
    <location>
        <begin position="7"/>
        <end position="26"/>
    </location>
</feature>
<sequence>MMIRSHCYYFSGIITIYFSLLIHSLASPTPHFCRHDQRVALLEIRDEFPIDESNLITWSKSSDCCFWEGVKCDDKSGQVISLELNNIFLNSSLKTNSSLFKLQYLLHLEFGGCNLQGEIPSSLENLSRLTHLDLFGNNLVGEIPASIGNLNQLKYLNLEDNNLIGELPSSLGNISHLLHLELEDNHLVGEIPSSLGNLSRLLHLDLSSNKLVGEVPASIGNLKELTVMELEENMFSGKFPISFANLTKLYYFSVHENSFHGPFPKSLFLIPSLKMVSLEGNQFTGPVEFENTSSSSKLQYLSLGRNRLDGPIPESISEFLNLRSLYLQHNNFSGSIPRSISKLVNLHALSLYNNMLEGELPCWLWRLTSVSLSHNSFSSLEKTSQDSSIILLHLNSNSFRGPFPLWICKFKLLSYLNLSNNFFSGSIPPCLRNLIDSFIELILRNNNFSGTLPDIFANATKLQLLDVSGNQIEGKLPKSLVNCKTLQIVNVGSNKIKDKFPSWLGSLPSLHVLILRSNKFYGPLYHRNVSIGFQGLRIIDISHNGFTGTLSPPYFTSWREMTTLTKEFHEYMDIGSYNIYESMEMVNKGVEMNFERIREDFTAIDFSGNRIYGKIPESVGFLKELRLLNLSGNAFTSHIPQFLANLTKLETLDLSRNKLSGEIPQDLDKLFFLSYMNFSHNCLQGPVPQGTQFQRQNCSSFSHNPRLYGLEEICGENHAMNPTSHQPEELLEAEEQMFNWVAAAIAYGPGVFCGLVIGHIFTSHNHEWFTENFGRRKLRVTTSAHKARFLQSH</sequence>
<dbReference type="InterPro" id="IPR055414">
    <property type="entry name" value="LRR_R13L4/SHOC2-like"/>
</dbReference>
<dbReference type="SMART" id="SM00369">
    <property type="entry name" value="LRR_TYP"/>
    <property type="match status" value="7"/>
</dbReference>
<dbReference type="Gene3D" id="3.80.10.10">
    <property type="entry name" value="Ribonuclease Inhibitor"/>
    <property type="match status" value="4"/>
</dbReference>
<evidence type="ECO:0000256" key="8">
    <source>
        <dbReference type="ARBA" id="ARBA00022989"/>
    </source>
</evidence>
<name>A0ABD1B0I8_CARAN</name>
<evidence type="ECO:0000256" key="2">
    <source>
        <dbReference type="ARBA" id="ARBA00009592"/>
    </source>
</evidence>
<evidence type="ECO:0000259" key="13">
    <source>
        <dbReference type="Pfam" id="PF08263"/>
    </source>
</evidence>
<dbReference type="InterPro" id="IPR003591">
    <property type="entry name" value="Leu-rich_rpt_typical-subtyp"/>
</dbReference>
<evidence type="ECO:0000256" key="12">
    <source>
        <dbReference type="SAM" id="Phobius"/>
    </source>
</evidence>
<dbReference type="Proteomes" id="UP001558713">
    <property type="component" value="Unassembled WGS sequence"/>
</dbReference>
<comment type="subcellular location">
    <subcellularLocation>
        <location evidence="1">Cell membrane</location>
        <topology evidence="1">Single-pass type I membrane protein</topology>
    </subcellularLocation>
</comment>
<proteinExistence type="inferred from homology"/>
<dbReference type="PANTHER" id="PTHR48052">
    <property type="entry name" value="UNNAMED PRODUCT"/>
    <property type="match status" value="1"/>
</dbReference>
<reference evidence="15 16" key="1">
    <citation type="submission" date="2024-04" db="EMBL/GenBank/DDBJ databases">
        <title>Genome assembly C_amara_ONT_v2.</title>
        <authorList>
            <person name="Yant L."/>
            <person name="Moore C."/>
            <person name="Slenker M."/>
        </authorList>
    </citation>
    <scope>NUCLEOTIDE SEQUENCE [LARGE SCALE GENOMIC DNA]</scope>
    <source>
        <tissue evidence="15">Leaf</tissue>
    </source>
</reference>
<evidence type="ECO:0000256" key="4">
    <source>
        <dbReference type="ARBA" id="ARBA00022614"/>
    </source>
</evidence>
<comment type="similarity">
    <text evidence="2">Belongs to the RLP family.</text>
</comment>
<keyword evidence="7" id="KW-0677">Repeat</keyword>
<keyword evidence="3" id="KW-1003">Cell membrane</keyword>
<keyword evidence="5 12" id="KW-0812">Transmembrane</keyword>
<dbReference type="InterPro" id="IPR013210">
    <property type="entry name" value="LRR_N_plant-typ"/>
</dbReference>
<evidence type="ECO:0000256" key="9">
    <source>
        <dbReference type="ARBA" id="ARBA00023136"/>
    </source>
</evidence>
<dbReference type="Pfam" id="PF23598">
    <property type="entry name" value="LRR_14"/>
    <property type="match status" value="1"/>
</dbReference>
<dbReference type="PROSITE" id="PS51450">
    <property type="entry name" value="LRR"/>
    <property type="match status" value="1"/>
</dbReference>
<dbReference type="GO" id="GO:0005886">
    <property type="term" value="C:plasma membrane"/>
    <property type="evidence" value="ECO:0007669"/>
    <property type="project" value="UniProtKB-SubCell"/>
</dbReference>
<dbReference type="FunFam" id="3.80.10.10:FF:000400">
    <property type="entry name" value="Nuclear pore complex protein NUP107"/>
    <property type="match status" value="1"/>
</dbReference>
<evidence type="ECO:0000256" key="6">
    <source>
        <dbReference type="ARBA" id="ARBA00022729"/>
    </source>
</evidence>
<evidence type="ECO:0000256" key="10">
    <source>
        <dbReference type="ARBA" id="ARBA00023170"/>
    </source>
</evidence>
<dbReference type="Pfam" id="PF00560">
    <property type="entry name" value="LRR_1"/>
    <property type="match status" value="9"/>
</dbReference>
<feature type="domain" description="Leucine-rich repeat-containing N-terminal plant-type" evidence="13">
    <location>
        <begin position="36"/>
        <end position="73"/>
    </location>
</feature>
<evidence type="ECO:0000256" key="7">
    <source>
        <dbReference type="ARBA" id="ARBA00022737"/>
    </source>
</evidence>
<dbReference type="EMBL" id="JBANAX010000364">
    <property type="protein sequence ID" value="KAL1212487.1"/>
    <property type="molecule type" value="Genomic_DNA"/>
</dbReference>
<dbReference type="SMART" id="SM00365">
    <property type="entry name" value="LRR_SD22"/>
    <property type="match status" value="6"/>
</dbReference>
<dbReference type="PRINTS" id="PR00019">
    <property type="entry name" value="LEURICHRPT"/>
</dbReference>
<dbReference type="Pfam" id="PF08263">
    <property type="entry name" value="LRRNT_2"/>
    <property type="match status" value="1"/>
</dbReference>
<dbReference type="FunFam" id="3.80.10.10:FF:000041">
    <property type="entry name" value="LRR receptor-like serine/threonine-protein kinase ERECTA"/>
    <property type="match status" value="2"/>
</dbReference>
<keyword evidence="16" id="KW-1185">Reference proteome</keyword>
<evidence type="ECO:0000256" key="3">
    <source>
        <dbReference type="ARBA" id="ARBA00022475"/>
    </source>
</evidence>
<dbReference type="AlphaFoldDB" id="A0ABD1B0I8"/>
<dbReference type="GO" id="GO:0009791">
    <property type="term" value="P:post-embryonic development"/>
    <property type="evidence" value="ECO:0007669"/>
    <property type="project" value="UniProtKB-ARBA"/>
</dbReference>
<dbReference type="InterPro" id="IPR001611">
    <property type="entry name" value="Leu-rich_rpt"/>
</dbReference>
<keyword evidence="8 12" id="KW-1133">Transmembrane helix</keyword>
<dbReference type="PANTHER" id="PTHR48052:SF66">
    <property type="entry name" value="OS02G0610000 PROTEIN"/>
    <property type="match status" value="1"/>
</dbReference>
<gene>
    <name evidence="15" type="ORF">V5N11_034843</name>
</gene>
<feature type="domain" description="Disease resistance R13L4/SHOC-2-like LRR" evidence="14">
    <location>
        <begin position="146"/>
        <end position="250"/>
    </location>
</feature>
<organism evidence="15 16">
    <name type="scientific">Cardamine amara subsp. amara</name>
    <dbReference type="NCBI Taxonomy" id="228776"/>
    <lineage>
        <taxon>Eukaryota</taxon>
        <taxon>Viridiplantae</taxon>
        <taxon>Streptophyta</taxon>
        <taxon>Embryophyta</taxon>
        <taxon>Tracheophyta</taxon>
        <taxon>Spermatophyta</taxon>
        <taxon>Magnoliopsida</taxon>
        <taxon>eudicotyledons</taxon>
        <taxon>Gunneridae</taxon>
        <taxon>Pentapetalae</taxon>
        <taxon>rosids</taxon>
        <taxon>malvids</taxon>
        <taxon>Brassicales</taxon>
        <taxon>Brassicaceae</taxon>
        <taxon>Cardamineae</taxon>
        <taxon>Cardamine</taxon>
    </lineage>
</organism>
<evidence type="ECO:0000313" key="16">
    <source>
        <dbReference type="Proteomes" id="UP001558713"/>
    </source>
</evidence>
<keyword evidence="4" id="KW-0433">Leucine-rich repeat</keyword>
<evidence type="ECO:0000259" key="14">
    <source>
        <dbReference type="Pfam" id="PF23598"/>
    </source>
</evidence>